<feature type="compositionally biased region" description="Pro residues" evidence="1">
    <location>
        <begin position="42"/>
        <end position="51"/>
    </location>
</feature>
<dbReference type="AlphaFoldDB" id="A0A811YSI6"/>
<feature type="region of interest" description="Disordered" evidence="1">
    <location>
        <begin position="159"/>
        <end position="255"/>
    </location>
</feature>
<dbReference type="Proteomes" id="UP000645828">
    <property type="component" value="Unassembled WGS sequence"/>
</dbReference>
<feature type="compositionally biased region" description="Gly residues" evidence="1">
    <location>
        <begin position="98"/>
        <end position="109"/>
    </location>
</feature>
<reference evidence="2" key="1">
    <citation type="submission" date="2020-12" db="EMBL/GenBank/DDBJ databases">
        <authorList>
            <consortium name="Molecular Ecology Group"/>
        </authorList>
    </citation>
    <scope>NUCLEOTIDE SEQUENCE</scope>
    <source>
        <strain evidence="2">TBG_1078</strain>
    </source>
</reference>
<feature type="region of interest" description="Disordered" evidence="1">
    <location>
        <begin position="27"/>
        <end position="64"/>
    </location>
</feature>
<dbReference type="EMBL" id="CAJHUB010000749">
    <property type="protein sequence ID" value="CAD7680497.1"/>
    <property type="molecule type" value="Genomic_DNA"/>
</dbReference>
<evidence type="ECO:0000256" key="1">
    <source>
        <dbReference type="SAM" id="MobiDB-lite"/>
    </source>
</evidence>
<organism evidence="2 3">
    <name type="scientific">Nyctereutes procyonoides</name>
    <name type="common">Raccoon dog</name>
    <name type="synonym">Canis procyonoides</name>
    <dbReference type="NCBI Taxonomy" id="34880"/>
    <lineage>
        <taxon>Eukaryota</taxon>
        <taxon>Metazoa</taxon>
        <taxon>Chordata</taxon>
        <taxon>Craniata</taxon>
        <taxon>Vertebrata</taxon>
        <taxon>Euteleostomi</taxon>
        <taxon>Mammalia</taxon>
        <taxon>Eutheria</taxon>
        <taxon>Laurasiatheria</taxon>
        <taxon>Carnivora</taxon>
        <taxon>Caniformia</taxon>
        <taxon>Canidae</taxon>
        <taxon>Nyctereutes</taxon>
    </lineage>
</organism>
<feature type="compositionally biased region" description="Low complexity" evidence="1">
    <location>
        <begin position="159"/>
        <end position="178"/>
    </location>
</feature>
<comment type="caution">
    <text evidence="2">The sequence shown here is derived from an EMBL/GenBank/DDBJ whole genome shotgun (WGS) entry which is preliminary data.</text>
</comment>
<evidence type="ECO:0000313" key="3">
    <source>
        <dbReference type="Proteomes" id="UP000645828"/>
    </source>
</evidence>
<gene>
    <name evidence="2" type="ORF">NYPRO_LOCUS13289</name>
</gene>
<keyword evidence="3" id="KW-1185">Reference proteome</keyword>
<name>A0A811YSI6_NYCPR</name>
<evidence type="ECO:0000313" key="2">
    <source>
        <dbReference type="EMBL" id="CAD7680497.1"/>
    </source>
</evidence>
<feature type="region of interest" description="Disordered" evidence="1">
    <location>
        <begin position="83"/>
        <end position="139"/>
    </location>
</feature>
<proteinExistence type="predicted"/>
<accession>A0A811YSI6</accession>
<feature type="compositionally biased region" description="Low complexity" evidence="1">
    <location>
        <begin position="237"/>
        <end position="246"/>
    </location>
</feature>
<protein>
    <submittedName>
        <fullName evidence="2">(raccoon dog) hypothetical protein</fullName>
    </submittedName>
</protein>
<feature type="region of interest" description="Disordered" evidence="1">
    <location>
        <begin position="308"/>
        <end position="331"/>
    </location>
</feature>
<sequence length="331" mass="34462">MLLAFPNNQYVLVVSVLVGAQRTARPNQRPRLGRGRGWASAFPPPSLPPWPAERRGLGQAPPPGLARRLLGGALLAVASVAGGGRAGAGPEGGRRWRGGGAGENGGEAGAGWAPSTSAEAVGEADGAQPSRCEEHPEPGAHAAALPALLLPALPHAARAHAGLGRDPAARPRPGSPAAKVGARGGEGSLRSPRSGPPSGGRRRAPWCGATRCHVAAAGGARRGRGEEEGPRRRRRQGGPARGAAGRAPREQLPRAPRTWRRRLRILLRGWRSAPRTLENLGWSGLRCVARGCLARGIRLTALPSASPGALSRWSHSMSSLQPRVCRETQHK</sequence>